<proteinExistence type="predicted"/>
<evidence type="ECO:0000313" key="1">
    <source>
        <dbReference type="EMBL" id="MBE2899484.1"/>
    </source>
</evidence>
<evidence type="ECO:0000313" key="2">
    <source>
        <dbReference type="Proteomes" id="UP000646659"/>
    </source>
</evidence>
<comment type="caution">
    <text evidence="1">The sequence shown here is derived from an EMBL/GenBank/DDBJ whole genome shotgun (WGS) entry which is preliminary data.</text>
</comment>
<dbReference type="EMBL" id="QKOF01000003">
    <property type="protein sequence ID" value="MBE2899484.1"/>
    <property type="molecule type" value="Genomic_DNA"/>
</dbReference>
<name>A0A842YMV2_METTF</name>
<reference evidence="1" key="1">
    <citation type="submission" date="2018-06" db="EMBL/GenBank/DDBJ databases">
        <title>Draft genome sequence of Methanothermobacter thermautotrophicus Strain WHS, a thermophilic, hydrogenotrophic methanogen isolated from Washburn Hot Springs in Yellowstone National Park, USA.</title>
        <authorList>
            <person name="Mckay L.J."/>
            <person name="Klingelsmith K."/>
            <person name="Inskeep W.P."/>
            <person name="Fields M.W."/>
        </authorList>
    </citation>
    <scope>NUCLEOTIDE SEQUENCE</scope>
    <source>
        <strain evidence="1">WHS</strain>
    </source>
</reference>
<organism evidence="1 2">
    <name type="scientific">Methanothermobacter thermautotrophicus</name>
    <name type="common">Methanobacterium thermoformicicum</name>
    <dbReference type="NCBI Taxonomy" id="145262"/>
    <lineage>
        <taxon>Archaea</taxon>
        <taxon>Methanobacteriati</taxon>
        <taxon>Methanobacteriota</taxon>
        <taxon>Methanomada group</taxon>
        <taxon>Methanobacteria</taxon>
        <taxon>Methanobacteriales</taxon>
        <taxon>Methanobacteriaceae</taxon>
        <taxon>Methanothermobacter</taxon>
    </lineage>
</organism>
<accession>A0A842YMV2</accession>
<sequence length="504" mass="57468">MFMEIYRFVYTKVPPEESPWGIRDFHTVFYPVDLISREDLHEIERMIHKPQIDGFKDKLTVFYMKMDGRDYLAILYLTDLPEERDVFGRGGLFLCHGFLFPPELWMMAQTPLELFDMVKDKVFEGIEDLLNSDAVNKSTGNIEAIEVSSYPPSGDRRPPLSDDFKLKMALYLFKMASGIHESPPLILDGNPSDVSDLINEVLFYIPDELKVNLGWDSAFDGGSIYHHPLKILGFSEERPYGKNPVLVNLDNRTVDCPGESSGLLYPHSSYERWLENCDETVSKEDINAAYRLSLLLDSMEPPSSVEEVMPQLENFGYINRDPIEGQFRRKFHEVFGMTLTDPDLPPGTMLKFLIEGPSCDSMAGFIESLVLDGYLTEEDIELPLEVTERSRILRIIQRLWDGADISDELMELDSEESRQLFPYLIGTGLLMKNEPLKDLLRDDEDFKALSDEMEDLSDILNSSGFSVSGSDSADDPEDGSEINLSKLKMIISELKLIISGLRRQ</sequence>
<gene>
    <name evidence="1" type="ORF">DNK57_01380</name>
</gene>
<dbReference type="AlphaFoldDB" id="A0A842YMV2"/>
<protein>
    <submittedName>
        <fullName evidence="1">Uncharacterized protein</fullName>
    </submittedName>
</protein>
<dbReference type="Proteomes" id="UP000646659">
    <property type="component" value="Unassembled WGS sequence"/>
</dbReference>